<reference evidence="2" key="1">
    <citation type="journal article" date="2016" name="Sci. Rep.">
        <title>Molecular characterization of firefly nuptial gifts: a multi-omics approach sheds light on postcopulatory sexual selection.</title>
        <authorList>
            <person name="Al-Wathiqui N."/>
            <person name="Fallon T.R."/>
            <person name="South A."/>
            <person name="Weng J.K."/>
            <person name="Lewis S.M."/>
        </authorList>
    </citation>
    <scope>NUCLEOTIDE SEQUENCE</scope>
</reference>
<dbReference type="EMBL" id="GEZM01069135">
    <property type="protein sequence ID" value="JAV66629.1"/>
    <property type="molecule type" value="Transcribed_RNA"/>
</dbReference>
<evidence type="ECO:0000256" key="1">
    <source>
        <dbReference type="SAM" id="MobiDB-lite"/>
    </source>
</evidence>
<name>A0A1Y1KYZ3_PHOPY</name>
<accession>A0A1Y1KYZ3</accession>
<feature type="region of interest" description="Disordered" evidence="1">
    <location>
        <begin position="214"/>
        <end position="248"/>
    </location>
</feature>
<feature type="compositionally biased region" description="Polar residues" evidence="1">
    <location>
        <begin position="234"/>
        <end position="248"/>
    </location>
</feature>
<organism evidence="2">
    <name type="scientific">Photinus pyralis</name>
    <name type="common">Common eastern firefly</name>
    <name type="synonym">Lampyris pyralis</name>
    <dbReference type="NCBI Taxonomy" id="7054"/>
    <lineage>
        <taxon>Eukaryota</taxon>
        <taxon>Metazoa</taxon>
        <taxon>Ecdysozoa</taxon>
        <taxon>Arthropoda</taxon>
        <taxon>Hexapoda</taxon>
        <taxon>Insecta</taxon>
        <taxon>Pterygota</taxon>
        <taxon>Neoptera</taxon>
        <taxon>Endopterygota</taxon>
        <taxon>Coleoptera</taxon>
        <taxon>Polyphaga</taxon>
        <taxon>Elateriformia</taxon>
        <taxon>Elateroidea</taxon>
        <taxon>Lampyridae</taxon>
        <taxon>Lampyrinae</taxon>
        <taxon>Photinus</taxon>
    </lineage>
</organism>
<feature type="compositionally biased region" description="Polar residues" evidence="1">
    <location>
        <begin position="214"/>
        <end position="223"/>
    </location>
</feature>
<protein>
    <submittedName>
        <fullName evidence="2">Uncharacterized protein</fullName>
    </submittedName>
</protein>
<sequence length="412" mass="46224">MTIQMSFSQIQAIVCQMQDMCHKLQNTRLRCSRSERLDCPKLAAHLLDTANALSRNILDHSVIKAPDKAAEELAERLRSSCSTLTSSNKTILRRNMNLIFLGPQVSELDSIQVKMRKKATQGRCNTVGSLTAGRIVQWSISLPPSKWGAGDMGVETFDYLLQELEKLIIPEWPKDVIDCLRALSSESPLDKCEKFCSFVEAITFVLPSSTVDCTSVENSTSSLHDSRKKRRPNDTVSETVPPSVTSANHSAILPHDQVISHADASNVKMARMAKLDKLQHILGNYLFNGMMASRLRKEEADRRIMTLTDAVRLHLANQEGEDFRLEVWLCSSTGKSIGEAKDESFECMKSVLGDYLFDAMTMSNWCRHLPAGLDRLDAIRVSPPYNDNGDCKFDVLLNFATGFHLWYELFPS</sequence>
<dbReference type="AlphaFoldDB" id="A0A1Y1KYZ3"/>
<evidence type="ECO:0000313" key="2">
    <source>
        <dbReference type="EMBL" id="JAV66629.1"/>
    </source>
</evidence>
<proteinExistence type="predicted"/>